<feature type="signal peptide" evidence="1">
    <location>
        <begin position="1"/>
        <end position="20"/>
    </location>
</feature>
<proteinExistence type="predicted"/>
<reference evidence="2 3" key="1">
    <citation type="submission" date="2020-11" db="EMBL/GenBank/DDBJ databases">
        <title>Hymenobacter sp.</title>
        <authorList>
            <person name="Kim M.K."/>
        </authorList>
    </citation>
    <scope>NUCLEOTIDE SEQUENCE [LARGE SCALE GENOMIC DNA]</scope>
    <source>
        <strain evidence="2 3">BT594</strain>
    </source>
</reference>
<dbReference type="RefSeq" id="WP_196953763.1">
    <property type="nucleotide sequence ID" value="NZ_JADWYK010000002.1"/>
</dbReference>
<dbReference type="EMBL" id="JADWYK010000002">
    <property type="protein sequence ID" value="MBG8552713.1"/>
    <property type="molecule type" value="Genomic_DNA"/>
</dbReference>
<comment type="caution">
    <text evidence="2">The sequence shown here is derived from an EMBL/GenBank/DDBJ whole genome shotgun (WGS) entry which is preliminary data.</text>
</comment>
<dbReference type="Proteomes" id="UP000601099">
    <property type="component" value="Unassembled WGS sequence"/>
</dbReference>
<dbReference type="PROSITE" id="PS51257">
    <property type="entry name" value="PROKAR_LIPOPROTEIN"/>
    <property type="match status" value="1"/>
</dbReference>
<gene>
    <name evidence="2" type="ORF">I5L79_04095</name>
</gene>
<feature type="chain" id="PRO_5046033153" evidence="1">
    <location>
        <begin position="21"/>
        <end position="497"/>
    </location>
</feature>
<evidence type="ECO:0000313" key="2">
    <source>
        <dbReference type="EMBL" id="MBG8552713.1"/>
    </source>
</evidence>
<keyword evidence="1" id="KW-0732">Signal</keyword>
<protein>
    <submittedName>
        <fullName evidence="2">Uncharacterized protein</fullName>
    </submittedName>
</protein>
<evidence type="ECO:0000313" key="3">
    <source>
        <dbReference type="Proteomes" id="UP000601099"/>
    </source>
</evidence>
<sequence>MRHFFALGWVWLISCGAAWAQAPQQPARFELALQPATSDVEVLPLPDSSVILLVHEETFSLKADKRYFQKLDAGLQPVWQKPLVVEREYELVRTCSEGAQVYALFQSMYRPTHLLAVHLNGRTGTIETSAFDTRISRDIFELKALSGRLFATVLVDQHLTILHLDLLTQQMRFLPSVYEQLPAQFTFLADSVTKRAAFVLTQTNGLKSRLQLKQLSQDGQLLRTEFIQAESERNLITAQLSPGDSATRLVTGTYTLRDPRYSQGLFAADLNAGTTPGGGRNSMRFYDFLSLKHFFDFMNPAREARIRERGARRRAAGSPMRLHYRLFMHDMLPTPEGYVMAAEVYYPRYRYSSYGGPMTTSYRQFDGYRTTHTIVCGFDRQGNLLWDNTFVLKNVETFDVQQTVRLRPLPDGRLALAYLDEEDIRYKIIDRTKPSPNDLLTPLRTNLAAKKEKVSYTLQEDLVTWTGTRFLAHGYQHVRPDKGTGRDVFFVNAVVFE</sequence>
<organism evidence="2 3">
    <name type="scientific">Hymenobacter guriensis</name>
    <dbReference type="NCBI Taxonomy" id="2793065"/>
    <lineage>
        <taxon>Bacteria</taxon>
        <taxon>Pseudomonadati</taxon>
        <taxon>Bacteroidota</taxon>
        <taxon>Cytophagia</taxon>
        <taxon>Cytophagales</taxon>
        <taxon>Hymenobacteraceae</taxon>
        <taxon>Hymenobacter</taxon>
    </lineage>
</organism>
<evidence type="ECO:0000256" key="1">
    <source>
        <dbReference type="SAM" id="SignalP"/>
    </source>
</evidence>
<keyword evidence="3" id="KW-1185">Reference proteome</keyword>
<name>A0ABS0KXW4_9BACT</name>
<accession>A0ABS0KXW4</accession>